<reference evidence="4 5" key="1">
    <citation type="journal article" date="2009" name="PLoS Pathog.">
        <title>Draft genome sequencing of giardia intestinalis assemblage B isolate GS: is human giardiasis caused by two different species?</title>
        <authorList>
            <person name="Franzen O."/>
            <person name="Jerlstrom-Hultqvist J."/>
            <person name="Castro E."/>
            <person name="Sherwood E."/>
            <person name="Ankarklev J."/>
            <person name="Reiner D.S."/>
            <person name="Palm D."/>
            <person name="Andersson J.O."/>
            <person name="Andersson B."/>
            <person name="Svard S.G."/>
        </authorList>
    </citation>
    <scope>NUCLEOTIDE SEQUENCE [LARGE SCALE GENOMIC DNA]</scope>
    <source>
        <strain evidence="5">ATCC 50581 / GS clone H7</strain>
    </source>
</reference>
<keyword evidence="1" id="KW-0472">Membrane</keyword>
<dbReference type="InterPro" id="IPR014718">
    <property type="entry name" value="GH-type_carb-bd"/>
</dbReference>
<dbReference type="OrthoDB" id="10295771at2759"/>
<dbReference type="InterPro" id="IPR038970">
    <property type="entry name" value="Lyase_8"/>
</dbReference>
<feature type="transmembrane region" description="Helical" evidence="1">
    <location>
        <begin position="914"/>
        <end position="937"/>
    </location>
</feature>
<evidence type="ECO:0000313" key="5">
    <source>
        <dbReference type="Proteomes" id="UP000002488"/>
    </source>
</evidence>
<dbReference type="VEuPathDB" id="GiardiaDB:GL50581_3696"/>
<evidence type="ECO:0000256" key="1">
    <source>
        <dbReference type="SAM" id="Phobius"/>
    </source>
</evidence>
<feature type="chain" id="PRO_5002968841" description="Polysaccharide lyase family 8 central domain-containing protein" evidence="2">
    <location>
        <begin position="19"/>
        <end position="1017"/>
    </location>
</feature>
<sequence>MFLFILFSTFYFFTFYKPSSFVADETAFTDLQRIGQQSCLNCASLSPLLQGFCNRYDGDITNEAIKCRDACQTSSGPPWTSYNDINNPDHLLYNVKCIYLMALAYKCPGSTQASAGKYQPKVEYAVKYLADHGLQNTYLTQDNNATRTLILAVQVPAYISKFLPLLVEVSSSPPQQSSIVSYLTKITESIFTYVPQFTNLANCAATSSVWSDPATCPYSGVQLEASLNSIFLTLNKFICDKINTLENANSLASYYRLMPTNYSHNDGYYVDGYRLDSSMDLYYSMPMQGSTAFDIIFETLRAVEYFGSAERECGSQILTTLYSFFNYSILPYMQQCRLSDAIAGTLVVDGILDGHARYEIAIALFAQMHTLAVANNYVPSPLPENISALVSAFAYQVNQCFPTFAVKLPAEYAYGCRCVSNLFAISTFAHSDTDSSQSKWTGILWQPYADTISIATADLDIVYAMSSYKTAYYNCINNTNKRGWYQRAGHQYVYPKEHPNKYVNYYPSMETFAYQGIVAPRNQLNDCRYQNNKANEQRGSTNAGLVTVDTDAAIIYEYVSPVHRSIYLKILYLEEAANRNVKNTLANNLAIHTLLLSNISDNEISTQIHDNILSIPLGSTRDVVTAFSLAGQEVSGAPGDDWTDTDSVRYAYIKLSFPADQGATAQDPQPSRGTEATSYVTGVCFYAFSGPIKGRIKRLSGTYAEQGGVLPTGSTSGSVAQYFLQLRMRVKPSVGSSSSPAIYTYFPRLSSTVTEADFNRLCSQYSGSVTIDGQLNPSSYTYKDIKNVHLTIGKSVAKKYREFHAMAFLKPSEAPFYRTAVLQATSTAFAAFKTYTTSLQMSLADVTQDRKAVDMTLYNLSLYNSLATSCNPKDADDQVQLSVPGINAISCSCKITFKLNSSEEHALLMHKVTVASVVVTILIAIVIVIIVVVILIMKKRLRGGEKRLRKVRERRQMTETHIRSDIVIKKMARHRGEKEPQDKTYLNNNLQDSFSDDKIADLAETMFSKGGLGESYL</sequence>
<dbReference type="GO" id="GO:0016829">
    <property type="term" value="F:lyase activity"/>
    <property type="evidence" value="ECO:0007669"/>
    <property type="project" value="InterPro"/>
</dbReference>
<proteinExistence type="predicted"/>
<dbReference type="GO" id="GO:0030246">
    <property type="term" value="F:carbohydrate binding"/>
    <property type="evidence" value="ECO:0007669"/>
    <property type="project" value="InterPro"/>
</dbReference>
<keyword evidence="2" id="KW-0732">Signal</keyword>
<accession>C6LY25</accession>
<protein>
    <recommendedName>
        <fullName evidence="3">Polysaccharide lyase family 8 central domain-containing protein</fullName>
    </recommendedName>
</protein>
<dbReference type="SUPFAM" id="SSF74650">
    <property type="entry name" value="Galactose mutarotase-like"/>
    <property type="match status" value="1"/>
</dbReference>
<dbReference type="OMA" id="YYNCINN"/>
<dbReference type="InterPro" id="IPR011013">
    <property type="entry name" value="Gal_mutarotase_sf_dom"/>
</dbReference>
<dbReference type="Gene3D" id="2.70.98.10">
    <property type="match status" value="1"/>
</dbReference>
<dbReference type="PANTHER" id="PTHR38481">
    <property type="entry name" value="HYALURONATE LYASE"/>
    <property type="match status" value="1"/>
</dbReference>
<dbReference type="Proteomes" id="UP000002488">
    <property type="component" value="Unassembled WGS sequence"/>
</dbReference>
<comment type="caution">
    <text evidence="4">The sequence shown here is derived from an EMBL/GenBank/DDBJ whole genome shotgun (WGS) entry which is preliminary data.</text>
</comment>
<keyword evidence="1" id="KW-0812">Transmembrane</keyword>
<organism evidence="4 5">
    <name type="scientific">Giardia intestinalis (strain ATCC 50581 / GS clone H7)</name>
    <name type="common">Giardia lamblia</name>
    <dbReference type="NCBI Taxonomy" id="598745"/>
    <lineage>
        <taxon>Eukaryota</taxon>
        <taxon>Metamonada</taxon>
        <taxon>Diplomonadida</taxon>
        <taxon>Hexamitidae</taxon>
        <taxon>Giardiinae</taxon>
        <taxon>Giardia</taxon>
    </lineage>
</organism>
<dbReference type="AlphaFoldDB" id="C6LY25"/>
<name>C6LY25_GIAIB</name>
<dbReference type="GO" id="GO:0005975">
    <property type="term" value="P:carbohydrate metabolic process"/>
    <property type="evidence" value="ECO:0007669"/>
    <property type="project" value="InterPro"/>
</dbReference>
<gene>
    <name evidence="4" type="ORF">GL50581_3696</name>
</gene>
<evidence type="ECO:0000256" key="2">
    <source>
        <dbReference type="SAM" id="SignalP"/>
    </source>
</evidence>
<dbReference type="PANTHER" id="PTHR38481:SF1">
    <property type="entry name" value="HYALURONATE LYASE"/>
    <property type="match status" value="1"/>
</dbReference>
<evidence type="ECO:0000313" key="4">
    <source>
        <dbReference type="EMBL" id="EES99066.1"/>
    </source>
</evidence>
<dbReference type="EMBL" id="ACGJ01002904">
    <property type="protein sequence ID" value="EES99066.1"/>
    <property type="molecule type" value="Genomic_DNA"/>
</dbReference>
<feature type="signal peptide" evidence="2">
    <location>
        <begin position="1"/>
        <end position="18"/>
    </location>
</feature>
<dbReference type="InterPro" id="IPR003159">
    <property type="entry name" value="Lyase_8_central_dom"/>
</dbReference>
<feature type="domain" description="Polysaccharide lyase family 8 central" evidence="3">
    <location>
        <begin position="463"/>
        <end position="562"/>
    </location>
</feature>
<dbReference type="Pfam" id="PF02278">
    <property type="entry name" value="Lyase_8"/>
    <property type="match status" value="1"/>
</dbReference>
<keyword evidence="1" id="KW-1133">Transmembrane helix</keyword>
<dbReference type="GO" id="GO:0005576">
    <property type="term" value="C:extracellular region"/>
    <property type="evidence" value="ECO:0007669"/>
    <property type="project" value="InterPro"/>
</dbReference>
<evidence type="ECO:0000259" key="3">
    <source>
        <dbReference type="Pfam" id="PF02278"/>
    </source>
</evidence>